<evidence type="ECO:0000313" key="3">
    <source>
        <dbReference type="EMBL" id="ETV88576.1"/>
    </source>
</evidence>
<evidence type="ECO:0000256" key="1">
    <source>
        <dbReference type="ARBA" id="ARBA00022441"/>
    </source>
</evidence>
<sequence length="402" mass="43353">MSHATRQEVFYFEEIVDNDKDTKTTEETYTLSECHVLNDTSDLPSKRGGATLTAVLAAQGNTLLYLIGGANRAAETFGDVHVFDWDAKRWTQAKPSIGSTTFTPRSGHTAVARGSRIYVFGGANLRVGAVFNDLHVLDTDTMTWSQPEVGGDVPPARNSHVAVATDKGMVVIGGSSPQVGAMNDVYLLAWDDDMSWRRIRPSSSTVMSKRELHAACAIHDRILVVGGRSSSGILCDDVCELHTDSWTWTITPLTSWHRCAHAAGVLGGTHWVHFGGWGGGHDFLSDCWQLPVRPAACHDNVGIAGPPTSPTTLNAIEPCQTSMHPVPLQVVHRHSPPPPPLEETPHIVDVALVGSEEAGLVGRFAHCACVVEDASLVMFGGMTTDADLHDLWVLTRLPANTT</sequence>
<gene>
    <name evidence="3" type="ORF">H257_00135</name>
</gene>
<accession>W4HAK8</accession>
<name>W4HAK8_APHAT</name>
<dbReference type="GeneID" id="20802131"/>
<keyword evidence="1" id="KW-0880">Kelch repeat</keyword>
<dbReference type="VEuPathDB" id="FungiDB:H257_00135"/>
<proteinExistence type="predicted"/>
<organism evidence="3">
    <name type="scientific">Aphanomyces astaci</name>
    <name type="common">Crayfish plague agent</name>
    <dbReference type="NCBI Taxonomy" id="112090"/>
    <lineage>
        <taxon>Eukaryota</taxon>
        <taxon>Sar</taxon>
        <taxon>Stramenopiles</taxon>
        <taxon>Oomycota</taxon>
        <taxon>Saprolegniomycetes</taxon>
        <taxon>Saprolegniales</taxon>
        <taxon>Verrucalvaceae</taxon>
        <taxon>Aphanomyces</taxon>
    </lineage>
</organism>
<dbReference type="PANTHER" id="PTHR46093:SF18">
    <property type="entry name" value="FIBRONECTIN TYPE-III DOMAIN-CONTAINING PROTEIN"/>
    <property type="match status" value="1"/>
</dbReference>
<dbReference type="AlphaFoldDB" id="W4HAK8"/>
<keyword evidence="2" id="KW-0677">Repeat</keyword>
<evidence type="ECO:0000256" key="2">
    <source>
        <dbReference type="ARBA" id="ARBA00022737"/>
    </source>
</evidence>
<dbReference type="Pfam" id="PF24681">
    <property type="entry name" value="Kelch_KLHDC2_KLHL20_DRC7"/>
    <property type="match status" value="1"/>
</dbReference>
<dbReference type="EMBL" id="KI913114">
    <property type="protein sequence ID" value="ETV88576.1"/>
    <property type="molecule type" value="Genomic_DNA"/>
</dbReference>
<dbReference type="OrthoDB" id="10251809at2759"/>
<dbReference type="RefSeq" id="XP_009820976.1">
    <property type="nucleotide sequence ID" value="XM_009822674.1"/>
</dbReference>
<dbReference type="Gene3D" id="2.120.10.80">
    <property type="entry name" value="Kelch-type beta propeller"/>
    <property type="match status" value="2"/>
</dbReference>
<dbReference type="SUPFAM" id="SSF117281">
    <property type="entry name" value="Kelch motif"/>
    <property type="match status" value="1"/>
</dbReference>
<protein>
    <submittedName>
        <fullName evidence="3">Uncharacterized protein</fullName>
    </submittedName>
</protein>
<dbReference type="PANTHER" id="PTHR46093">
    <property type="entry name" value="ACYL-COA-BINDING DOMAIN-CONTAINING PROTEIN 5"/>
    <property type="match status" value="1"/>
</dbReference>
<dbReference type="STRING" id="112090.W4HAK8"/>
<dbReference type="InterPro" id="IPR015915">
    <property type="entry name" value="Kelch-typ_b-propeller"/>
</dbReference>
<reference evidence="3" key="1">
    <citation type="submission" date="2013-12" db="EMBL/GenBank/DDBJ databases">
        <title>The Genome Sequence of Aphanomyces astaci APO3.</title>
        <authorList>
            <consortium name="The Broad Institute Genomics Platform"/>
            <person name="Russ C."/>
            <person name="Tyler B."/>
            <person name="van West P."/>
            <person name="Dieguez-Uribeondo J."/>
            <person name="Young S.K."/>
            <person name="Zeng Q."/>
            <person name="Gargeya S."/>
            <person name="Fitzgerald M."/>
            <person name="Abouelleil A."/>
            <person name="Alvarado L."/>
            <person name="Chapman S.B."/>
            <person name="Gainer-Dewar J."/>
            <person name="Goldberg J."/>
            <person name="Griggs A."/>
            <person name="Gujja S."/>
            <person name="Hansen M."/>
            <person name="Howarth C."/>
            <person name="Imamovic A."/>
            <person name="Ireland A."/>
            <person name="Larimer J."/>
            <person name="McCowan C."/>
            <person name="Murphy C."/>
            <person name="Pearson M."/>
            <person name="Poon T.W."/>
            <person name="Priest M."/>
            <person name="Roberts A."/>
            <person name="Saif S."/>
            <person name="Shea T."/>
            <person name="Sykes S."/>
            <person name="Wortman J."/>
            <person name="Nusbaum C."/>
            <person name="Birren B."/>
        </authorList>
    </citation>
    <scope>NUCLEOTIDE SEQUENCE [LARGE SCALE GENOMIC DNA]</scope>
    <source>
        <strain evidence="3">APO3</strain>
    </source>
</reference>